<feature type="domain" description="Alginate export" evidence="1">
    <location>
        <begin position="27"/>
        <end position="379"/>
    </location>
</feature>
<name>A0ABZ2YWR4_9BACT</name>
<dbReference type="Pfam" id="PF13372">
    <property type="entry name" value="Alginate_exp"/>
    <property type="match status" value="1"/>
</dbReference>
<organism evidence="2 3">
    <name type="scientific">Chitinophaga pollutisoli</name>
    <dbReference type="NCBI Taxonomy" id="3133966"/>
    <lineage>
        <taxon>Bacteria</taxon>
        <taxon>Pseudomonadati</taxon>
        <taxon>Bacteroidota</taxon>
        <taxon>Chitinophagia</taxon>
        <taxon>Chitinophagales</taxon>
        <taxon>Chitinophagaceae</taxon>
        <taxon>Chitinophaga</taxon>
    </lineage>
</organism>
<sequence>MYNKMHSRCGTALLLLIGGLPLAGKAQLSIAAQLRTRTEFRDGQGAPLPRSAKPAFFTSQRTRLTAGFTANRLKFGLSIQDVRVWGQDVSTINKNSTVDNNGLMIHEAWAEVRLTDTAAFHHLSFKVGRQELNYDDGRLLGNLDWLQQARRHDALLFRYNSGKWAADAGFAWSQNREAGAGTLYNNTPPGAYAGNTNGGVMYKGLQYLHVSRKNATGHVSLMALADQFPRYHVDTVELKPVRTYDPGVHSRFTAAIFTTQTFGGLSLTGNIAWQGGKYAEGAKVNGWLLSGQALYAFSPQIKAGLGADYTTGGKSGTTSRVFDPLYGTPHKFWGHMDYYYAGSTFGATGLQDYYLRFLFKPHAKWSLQADGHRFFSASDITAQNRSFGWEADLNAAFALTPVIGFEAGYSYYRSTTALATAKQVANAARSNQWAYLMINIKPSFLLK</sequence>
<proteinExistence type="predicted"/>
<dbReference type="RefSeq" id="WP_341838633.1">
    <property type="nucleotide sequence ID" value="NZ_CP149822.1"/>
</dbReference>
<evidence type="ECO:0000313" key="2">
    <source>
        <dbReference type="EMBL" id="WZN43838.1"/>
    </source>
</evidence>
<reference evidence="3" key="1">
    <citation type="submission" date="2024-03" db="EMBL/GenBank/DDBJ databases">
        <title>Chitinophaga horti sp. nov., isolated from garden soil.</title>
        <authorList>
            <person name="Lee D.S."/>
            <person name="Han D.M."/>
            <person name="Baek J.H."/>
            <person name="Choi D.G."/>
            <person name="Jeon J.H."/>
            <person name="Jeon C.O."/>
        </authorList>
    </citation>
    <scope>NUCLEOTIDE SEQUENCE [LARGE SCALE GENOMIC DNA]</scope>
    <source>
        <strain evidence="3">GPA1</strain>
    </source>
</reference>
<dbReference type="Proteomes" id="UP001485459">
    <property type="component" value="Chromosome"/>
</dbReference>
<dbReference type="InterPro" id="IPR025388">
    <property type="entry name" value="Alginate_export_dom"/>
</dbReference>
<accession>A0ABZ2YWR4</accession>
<gene>
    <name evidence="2" type="ORF">WJU16_12475</name>
</gene>
<protein>
    <submittedName>
        <fullName evidence="2">Alginate export family protein</fullName>
    </submittedName>
</protein>
<dbReference type="Gene3D" id="2.40.160.100">
    <property type="match status" value="1"/>
</dbReference>
<evidence type="ECO:0000313" key="3">
    <source>
        <dbReference type="Proteomes" id="UP001485459"/>
    </source>
</evidence>
<evidence type="ECO:0000259" key="1">
    <source>
        <dbReference type="Pfam" id="PF13372"/>
    </source>
</evidence>
<dbReference type="EMBL" id="CP149822">
    <property type="protein sequence ID" value="WZN43838.1"/>
    <property type="molecule type" value="Genomic_DNA"/>
</dbReference>
<dbReference type="InterPro" id="IPR053728">
    <property type="entry name" value="Alginate_Permeability_Chnl"/>
</dbReference>
<keyword evidence="3" id="KW-1185">Reference proteome</keyword>